<dbReference type="EMBL" id="JAHWZX010000006">
    <property type="protein sequence ID" value="MBW4330802.1"/>
    <property type="molecule type" value="Genomic_DNA"/>
</dbReference>
<feature type="transmembrane region" description="Helical" evidence="7">
    <location>
        <begin position="391"/>
        <end position="408"/>
    </location>
</feature>
<feature type="transmembrane region" description="Helical" evidence="7">
    <location>
        <begin position="352"/>
        <end position="371"/>
    </location>
</feature>
<dbReference type="InterPro" id="IPR020846">
    <property type="entry name" value="MFS_dom"/>
</dbReference>
<evidence type="ECO:0000313" key="10">
    <source>
        <dbReference type="Proteomes" id="UP001197214"/>
    </source>
</evidence>
<evidence type="ECO:0000256" key="4">
    <source>
        <dbReference type="ARBA" id="ARBA00022692"/>
    </source>
</evidence>
<sequence>MASAAAGGHEWTPARSVAGKANPWLIVGMISLPTFMEVLDTSIANVSLNHIAGGLSISYDQATWVLTSYLVANAIIIPISGWLTEVIGRKRYFMISIALFTFASFLCGIAPNLQVLIIARILQGVGGGGLAPVEQSMLADTFPPEKRGMAFATFAIVVVVGPVFGPTLGGVITDKASWHWIFLINVPVGILSLILVQLFVDEPDAIKEERQRRLSKGIRIDYVGFALVAIGLGLLEYTLDRGERLDWLSSSTIATTATISAIALVAFVIWELRHHDPVVNVRLLGVRNFAISNILMFTVGALVFSTTQLIPQMLQQVLGYSATDAGMALTLGGFATLLMVPIAGRLTDKVDLRMLMFPAMVVEAGALWYMTGLNADISFIDASMARMFQSVGLPFLFVPINAAAYIGLPPSQTAQASSVLNVSRNLGGTVGIAYSQTLYATYGQIEQSGLVYHLNPLNQNYMDWMDKATSALGGVGQSMEGRLGTLYQIVQRQAAMNAFIDTFHTMMIVVLLVSPVALFLKTQKGAKAPAGAH</sequence>
<evidence type="ECO:0000256" key="1">
    <source>
        <dbReference type="ARBA" id="ARBA00004651"/>
    </source>
</evidence>
<protein>
    <submittedName>
        <fullName evidence="9">DHA2 family efflux MFS transporter permease subunit</fullName>
    </submittedName>
</protein>
<feature type="domain" description="Major facilitator superfamily (MFS) profile" evidence="8">
    <location>
        <begin position="26"/>
        <end position="525"/>
    </location>
</feature>
<reference evidence="9 10" key="1">
    <citation type="submission" date="2021-07" db="EMBL/GenBank/DDBJ databases">
        <title>Stakelama flava sp. nov., a novel endophytic bacterium isolated from branch of Kandelia candel.</title>
        <authorList>
            <person name="Tuo L."/>
        </authorList>
    </citation>
    <scope>NUCLEOTIDE SEQUENCE [LARGE SCALE GENOMIC DNA]</scope>
    <source>
        <strain evidence="9 10">CBK3Z-3</strain>
    </source>
</reference>
<evidence type="ECO:0000256" key="6">
    <source>
        <dbReference type="ARBA" id="ARBA00023136"/>
    </source>
</evidence>
<evidence type="ECO:0000313" key="9">
    <source>
        <dbReference type="EMBL" id="MBW4330802.1"/>
    </source>
</evidence>
<name>A0ABS6XKR8_9SPHN</name>
<keyword evidence="3" id="KW-1003">Cell membrane</keyword>
<dbReference type="Proteomes" id="UP001197214">
    <property type="component" value="Unassembled WGS sequence"/>
</dbReference>
<feature type="transmembrane region" description="Helical" evidence="7">
    <location>
        <begin position="498"/>
        <end position="520"/>
    </location>
</feature>
<dbReference type="Pfam" id="PF07690">
    <property type="entry name" value="MFS_1"/>
    <property type="match status" value="1"/>
</dbReference>
<keyword evidence="6 7" id="KW-0472">Membrane</keyword>
<dbReference type="RefSeq" id="WP_219237929.1">
    <property type="nucleotide sequence ID" value="NZ_JAHWZX010000006.1"/>
</dbReference>
<dbReference type="CDD" id="cd17503">
    <property type="entry name" value="MFS_LmrB_MDR_like"/>
    <property type="match status" value="1"/>
</dbReference>
<proteinExistence type="predicted"/>
<dbReference type="InterPro" id="IPR011701">
    <property type="entry name" value="MFS"/>
</dbReference>
<keyword evidence="2" id="KW-0813">Transport</keyword>
<feature type="transmembrane region" description="Helical" evidence="7">
    <location>
        <begin position="220"/>
        <end position="239"/>
    </location>
</feature>
<evidence type="ECO:0000256" key="3">
    <source>
        <dbReference type="ARBA" id="ARBA00022475"/>
    </source>
</evidence>
<comment type="caution">
    <text evidence="9">The sequence shown here is derived from an EMBL/GenBank/DDBJ whole genome shotgun (WGS) entry which is preliminary data.</text>
</comment>
<feature type="transmembrane region" description="Helical" evidence="7">
    <location>
        <begin position="92"/>
        <end position="111"/>
    </location>
</feature>
<dbReference type="PROSITE" id="PS50850">
    <property type="entry name" value="MFS"/>
    <property type="match status" value="1"/>
</dbReference>
<dbReference type="InterPro" id="IPR004638">
    <property type="entry name" value="EmrB-like"/>
</dbReference>
<gene>
    <name evidence="9" type="ORF">KY084_07915</name>
</gene>
<feature type="transmembrane region" description="Helical" evidence="7">
    <location>
        <begin position="178"/>
        <end position="200"/>
    </location>
</feature>
<organism evidence="9 10">
    <name type="scientific">Stakelama flava</name>
    <dbReference type="NCBI Taxonomy" id="2860338"/>
    <lineage>
        <taxon>Bacteria</taxon>
        <taxon>Pseudomonadati</taxon>
        <taxon>Pseudomonadota</taxon>
        <taxon>Alphaproteobacteria</taxon>
        <taxon>Sphingomonadales</taxon>
        <taxon>Sphingomonadaceae</taxon>
        <taxon>Stakelama</taxon>
    </lineage>
</organism>
<evidence type="ECO:0000256" key="7">
    <source>
        <dbReference type="SAM" id="Phobius"/>
    </source>
</evidence>
<evidence type="ECO:0000256" key="2">
    <source>
        <dbReference type="ARBA" id="ARBA00022448"/>
    </source>
</evidence>
<keyword evidence="4 7" id="KW-0812">Transmembrane</keyword>
<feature type="transmembrane region" description="Helical" evidence="7">
    <location>
        <begin position="317"/>
        <end position="340"/>
    </location>
</feature>
<feature type="transmembrane region" description="Helical" evidence="7">
    <location>
        <begin position="62"/>
        <end position="83"/>
    </location>
</feature>
<dbReference type="PANTHER" id="PTHR23501">
    <property type="entry name" value="MAJOR FACILITATOR SUPERFAMILY"/>
    <property type="match status" value="1"/>
</dbReference>
<feature type="transmembrane region" description="Helical" evidence="7">
    <location>
        <begin position="251"/>
        <end position="272"/>
    </location>
</feature>
<feature type="transmembrane region" description="Helical" evidence="7">
    <location>
        <begin position="284"/>
        <end position="305"/>
    </location>
</feature>
<keyword evidence="10" id="KW-1185">Reference proteome</keyword>
<accession>A0ABS6XKR8</accession>
<feature type="transmembrane region" description="Helical" evidence="7">
    <location>
        <begin position="150"/>
        <end position="172"/>
    </location>
</feature>
<evidence type="ECO:0000259" key="8">
    <source>
        <dbReference type="PROSITE" id="PS50850"/>
    </source>
</evidence>
<dbReference type="PANTHER" id="PTHR23501:SF174">
    <property type="entry name" value="MULTIDRUG EXPORT PROTEIN EMRB-RELATED"/>
    <property type="match status" value="1"/>
</dbReference>
<keyword evidence="5 7" id="KW-1133">Transmembrane helix</keyword>
<dbReference type="NCBIfam" id="TIGR00711">
    <property type="entry name" value="efflux_EmrB"/>
    <property type="match status" value="1"/>
</dbReference>
<comment type="subcellular location">
    <subcellularLocation>
        <location evidence="1">Cell membrane</location>
        <topology evidence="1">Multi-pass membrane protein</topology>
    </subcellularLocation>
</comment>
<evidence type="ECO:0000256" key="5">
    <source>
        <dbReference type="ARBA" id="ARBA00022989"/>
    </source>
</evidence>